<evidence type="ECO:0000256" key="1">
    <source>
        <dbReference type="SAM" id="MobiDB-lite"/>
    </source>
</evidence>
<organism evidence="2 3">
    <name type="scientific">Nocardioides plantarum</name>
    <dbReference type="NCBI Taxonomy" id="29299"/>
    <lineage>
        <taxon>Bacteria</taxon>
        <taxon>Bacillati</taxon>
        <taxon>Actinomycetota</taxon>
        <taxon>Actinomycetes</taxon>
        <taxon>Propionibacteriales</taxon>
        <taxon>Nocardioidaceae</taxon>
        <taxon>Nocardioides</taxon>
    </lineage>
</organism>
<keyword evidence="3" id="KW-1185">Reference proteome</keyword>
<dbReference type="Proteomes" id="UP001589750">
    <property type="component" value="Unassembled WGS sequence"/>
</dbReference>
<evidence type="ECO:0000313" key="3">
    <source>
        <dbReference type="Proteomes" id="UP001589750"/>
    </source>
</evidence>
<dbReference type="EMBL" id="JBHMDG010000018">
    <property type="protein sequence ID" value="MFB9314347.1"/>
    <property type="molecule type" value="Genomic_DNA"/>
</dbReference>
<accession>A0ABV5KC77</accession>
<reference evidence="2 3" key="1">
    <citation type="submission" date="2024-09" db="EMBL/GenBank/DDBJ databases">
        <authorList>
            <person name="Sun Q."/>
            <person name="Mori K."/>
        </authorList>
    </citation>
    <scope>NUCLEOTIDE SEQUENCE [LARGE SCALE GENOMIC DNA]</scope>
    <source>
        <strain evidence="2 3">JCM 9626</strain>
    </source>
</reference>
<proteinExistence type="predicted"/>
<comment type="caution">
    <text evidence="2">The sequence shown here is derived from an EMBL/GenBank/DDBJ whole genome shotgun (WGS) entry which is preliminary data.</text>
</comment>
<evidence type="ECO:0000313" key="2">
    <source>
        <dbReference type="EMBL" id="MFB9314347.1"/>
    </source>
</evidence>
<dbReference type="RefSeq" id="WP_140009541.1">
    <property type="nucleotide sequence ID" value="NZ_JBHMDG010000018.1"/>
</dbReference>
<gene>
    <name evidence="2" type="ORF">ACFFRI_14925</name>
</gene>
<name>A0ABV5KC77_9ACTN</name>
<protein>
    <submittedName>
        <fullName evidence="2">Uncharacterized protein</fullName>
    </submittedName>
</protein>
<sequence length="118" mass="12147">MGLLSKMLGGRPGEVAINATLGDAIRVLPGVVAHSLHYNHQPNSSGAVSGVVDVVDSAAFLEVLRTTRRVLGGLLGDGADRVTFYLTGSTPDGDSVTPGDLGLTQPPTGREIAQRLLS</sequence>
<feature type="region of interest" description="Disordered" evidence="1">
    <location>
        <begin position="88"/>
        <end position="107"/>
    </location>
</feature>